<accession>A0A0B7BYE0</accession>
<reference evidence="2" key="1">
    <citation type="submission" date="2014-12" db="EMBL/GenBank/DDBJ databases">
        <title>Insight into the proteome of Arion vulgaris.</title>
        <authorList>
            <person name="Aradska J."/>
            <person name="Bulat T."/>
            <person name="Smidak R."/>
            <person name="Sarate P."/>
            <person name="Gangsoo J."/>
            <person name="Sialana F."/>
            <person name="Bilban M."/>
            <person name="Lubec G."/>
        </authorList>
    </citation>
    <scope>NUCLEOTIDE SEQUENCE</scope>
    <source>
        <tissue evidence="2">Skin</tissue>
    </source>
</reference>
<dbReference type="GO" id="GO:0045338">
    <property type="term" value="P:farnesyl diphosphate metabolic process"/>
    <property type="evidence" value="ECO:0007669"/>
    <property type="project" value="InterPro"/>
</dbReference>
<proteinExistence type="predicted"/>
<dbReference type="EMBL" id="HACG01051373">
    <property type="protein sequence ID" value="CEK98244.1"/>
    <property type="molecule type" value="Transcribed_RNA"/>
</dbReference>
<evidence type="ECO:0000313" key="2">
    <source>
        <dbReference type="EMBL" id="CEK98244.1"/>
    </source>
</evidence>
<gene>
    <name evidence="2" type="primary">ORF218179</name>
</gene>
<organism evidence="2">
    <name type="scientific">Arion vulgaris</name>
    <dbReference type="NCBI Taxonomy" id="1028688"/>
    <lineage>
        <taxon>Eukaryota</taxon>
        <taxon>Metazoa</taxon>
        <taxon>Spiralia</taxon>
        <taxon>Lophotrochozoa</taxon>
        <taxon>Mollusca</taxon>
        <taxon>Gastropoda</taxon>
        <taxon>Heterobranchia</taxon>
        <taxon>Euthyneura</taxon>
        <taxon>Panpulmonata</taxon>
        <taxon>Eupulmonata</taxon>
        <taxon>Stylommatophora</taxon>
        <taxon>Helicina</taxon>
        <taxon>Arionoidea</taxon>
        <taxon>Arionidae</taxon>
        <taxon>Arion</taxon>
    </lineage>
</organism>
<keyword evidence="1" id="KW-0812">Transmembrane</keyword>
<dbReference type="PANTHER" id="PTHR11626">
    <property type="entry name" value="FARNESYL-DIPHOSPHATE FARNESYLTRANSFERASE"/>
    <property type="match status" value="1"/>
</dbReference>
<dbReference type="InterPro" id="IPR008949">
    <property type="entry name" value="Isoprenoid_synthase_dom_sf"/>
</dbReference>
<dbReference type="Gene3D" id="1.10.600.10">
    <property type="entry name" value="Farnesyl Diphosphate Synthase"/>
    <property type="match status" value="1"/>
</dbReference>
<feature type="non-terminal residue" evidence="2">
    <location>
        <position position="92"/>
    </location>
</feature>
<keyword evidence="1" id="KW-0472">Membrane</keyword>
<dbReference type="InterPro" id="IPR044844">
    <property type="entry name" value="Trans_IPPS_euk-type"/>
</dbReference>
<dbReference type="SUPFAM" id="SSF48576">
    <property type="entry name" value="Terpenoid synthases"/>
    <property type="match status" value="1"/>
</dbReference>
<name>A0A0B7BYE0_9EUPU</name>
<protein>
    <recommendedName>
        <fullName evidence="3">Squalene synthase</fullName>
    </recommendedName>
</protein>
<dbReference type="InterPro" id="IPR002060">
    <property type="entry name" value="Squ/phyt_synthse"/>
</dbReference>
<evidence type="ECO:0008006" key="3">
    <source>
        <dbReference type="Google" id="ProtNLM"/>
    </source>
</evidence>
<dbReference type="AlphaFoldDB" id="A0A0B7BYE0"/>
<keyword evidence="1" id="KW-1133">Transmembrane helix</keyword>
<feature type="transmembrane region" description="Helical" evidence="1">
    <location>
        <begin position="12"/>
        <end position="32"/>
    </location>
</feature>
<dbReference type="GO" id="GO:0051996">
    <property type="term" value="F:squalene synthase [NAD(P)H] activity"/>
    <property type="evidence" value="ECO:0007669"/>
    <property type="project" value="InterPro"/>
</dbReference>
<feature type="non-terminal residue" evidence="2">
    <location>
        <position position="1"/>
    </location>
</feature>
<sequence>EIVSMKDFNEYSYYAAAIFCVGIIQLFIASGLENKTTVNSETDLIQFSLLLHKANYIKDFLNDFKSGRLYWPKNVWSKYVSRPEDLLKPENR</sequence>
<dbReference type="GO" id="GO:0005789">
    <property type="term" value="C:endoplasmic reticulum membrane"/>
    <property type="evidence" value="ECO:0007669"/>
    <property type="project" value="TreeGrafter"/>
</dbReference>
<dbReference type="PANTHER" id="PTHR11626:SF2">
    <property type="entry name" value="SQUALENE SYNTHASE"/>
    <property type="match status" value="1"/>
</dbReference>
<dbReference type="Pfam" id="PF00494">
    <property type="entry name" value="SQS_PSY"/>
    <property type="match status" value="1"/>
</dbReference>
<evidence type="ECO:0000256" key="1">
    <source>
        <dbReference type="SAM" id="Phobius"/>
    </source>
</evidence>